<gene>
    <name evidence="1" type="ORF">KIN20_023355</name>
</gene>
<keyword evidence="2" id="KW-1185">Reference proteome</keyword>
<dbReference type="SUPFAM" id="SSF52540">
    <property type="entry name" value="P-loop containing nucleoside triphosphate hydrolases"/>
    <property type="match status" value="1"/>
</dbReference>
<evidence type="ECO:0000313" key="1">
    <source>
        <dbReference type="EMBL" id="KAJ1363478.1"/>
    </source>
</evidence>
<dbReference type="GO" id="GO:0005664">
    <property type="term" value="C:nuclear origin of replication recognition complex"/>
    <property type="evidence" value="ECO:0007669"/>
    <property type="project" value="TreeGrafter"/>
</dbReference>
<dbReference type="InterPro" id="IPR016527">
    <property type="entry name" value="ORC4"/>
</dbReference>
<comment type="caution">
    <text evidence="1">The sequence shown here is derived from an EMBL/GenBank/DDBJ whole genome shotgun (WGS) entry which is preliminary data.</text>
</comment>
<dbReference type="PANTHER" id="PTHR12087:SF0">
    <property type="entry name" value="ORIGIN RECOGNITION COMPLEX SUBUNIT 4"/>
    <property type="match status" value="1"/>
</dbReference>
<dbReference type="GO" id="GO:0003688">
    <property type="term" value="F:DNA replication origin binding"/>
    <property type="evidence" value="ECO:0007669"/>
    <property type="project" value="TreeGrafter"/>
</dbReference>
<reference evidence="1" key="1">
    <citation type="submission" date="2021-06" db="EMBL/GenBank/DDBJ databases">
        <title>Parelaphostrongylus tenuis whole genome reference sequence.</title>
        <authorList>
            <person name="Garwood T.J."/>
            <person name="Larsen P.A."/>
            <person name="Fountain-Jones N.M."/>
            <person name="Garbe J.R."/>
            <person name="Macchietto M.G."/>
            <person name="Kania S.A."/>
            <person name="Gerhold R.W."/>
            <person name="Richards J.E."/>
            <person name="Wolf T.M."/>
        </authorList>
    </citation>
    <scope>NUCLEOTIDE SEQUENCE</scope>
    <source>
        <strain evidence="1">MNPRO001-30</strain>
        <tissue evidence="1">Meninges</tissue>
    </source>
</reference>
<dbReference type="GO" id="GO:0006270">
    <property type="term" value="P:DNA replication initiation"/>
    <property type="evidence" value="ECO:0007669"/>
    <property type="project" value="TreeGrafter"/>
</dbReference>
<dbReference type="Gene3D" id="3.40.50.300">
    <property type="entry name" value="P-loop containing nucleotide triphosphate hydrolases"/>
    <property type="match status" value="1"/>
</dbReference>
<proteinExistence type="predicted"/>
<dbReference type="PANTHER" id="PTHR12087">
    <property type="entry name" value="ORIGIN RECOGNITION COMPLEX SUBUNIT 4"/>
    <property type="match status" value="1"/>
</dbReference>
<organism evidence="1 2">
    <name type="scientific">Parelaphostrongylus tenuis</name>
    <name type="common">Meningeal worm</name>
    <dbReference type="NCBI Taxonomy" id="148309"/>
    <lineage>
        <taxon>Eukaryota</taxon>
        <taxon>Metazoa</taxon>
        <taxon>Ecdysozoa</taxon>
        <taxon>Nematoda</taxon>
        <taxon>Chromadorea</taxon>
        <taxon>Rhabditida</taxon>
        <taxon>Rhabditina</taxon>
        <taxon>Rhabditomorpha</taxon>
        <taxon>Strongyloidea</taxon>
        <taxon>Metastrongylidae</taxon>
        <taxon>Parelaphostrongylus</taxon>
    </lineage>
</organism>
<dbReference type="AlphaFoldDB" id="A0AAD5QSW8"/>
<name>A0AAD5QSW8_PARTN</name>
<evidence type="ECO:0000313" key="2">
    <source>
        <dbReference type="Proteomes" id="UP001196413"/>
    </source>
</evidence>
<dbReference type="EMBL" id="JAHQIW010004735">
    <property type="protein sequence ID" value="KAJ1363478.1"/>
    <property type="molecule type" value="Genomic_DNA"/>
</dbReference>
<dbReference type="InterPro" id="IPR027417">
    <property type="entry name" value="P-loop_NTPase"/>
</dbReference>
<dbReference type="Proteomes" id="UP001196413">
    <property type="component" value="Unassembled WGS sequence"/>
</dbReference>
<accession>A0AAD5QSW8</accession>
<protein>
    <submittedName>
        <fullName evidence="1">Uncharacterized protein</fullName>
    </submittedName>
</protein>
<sequence>MNWLLVNVEEEKKLLEGIVSRFAMTGRGSACMVIGKCASARTTTITTVVEKFGLAAKLRVISVAQLGSENNAVKLLIDEENIKNCILIIEDADELAARQRQSLLYLLLDEKRESNARQWLVFLMVQHQDFITSLEKRVRSRLPIARIVFQPALNMDDYMAAFGKLLGKERTECSSEWLEFVKDIMTNSAVTAELNYMHSVDSSYALLKRTTSAFLCLYSADKASRPVSELFTEAVGMVMPREHSLEKIIKYLRRIANTVDSRVRVSSDLAVYTELDRLVELGILVADLKANNMTFRRCSLNVHTKTLDKILRDIKLPASIEYWFDTQAAE</sequence>